<dbReference type="InterPro" id="IPR051329">
    <property type="entry name" value="NIR_SIR_4Fe-4S"/>
</dbReference>
<keyword evidence="4 9" id="KW-0560">Oxidoreductase</keyword>
<proteinExistence type="predicted"/>
<dbReference type="EC" id="1.7.7.1" evidence="9"/>
<dbReference type="AlphaFoldDB" id="K9VH22"/>
<dbReference type="InterPro" id="IPR012798">
    <property type="entry name" value="Cbl_synth_CobG-like"/>
</dbReference>
<dbReference type="EMBL" id="CP003614">
    <property type="protein sequence ID" value="AFZ06792.1"/>
    <property type="molecule type" value="Genomic_DNA"/>
</dbReference>
<dbReference type="HOGENOM" id="CLU_015667_3_1_3"/>
<evidence type="ECO:0000256" key="6">
    <source>
        <dbReference type="ARBA" id="ARBA00023014"/>
    </source>
</evidence>
<keyword evidence="10" id="KW-1185">Reference proteome</keyword>
<dbReference type="GO" id="GO:0051539">
    <property type="term" value="F:4 iron, 4 sulfur cluster binding"/>
    <property type="evidence" value="ECO:0007669"/>
    <property type="project" value="UniProtKB-KW"/>
</dbReference>
<dbReference type="GO" id="GO:0020037">
    <property type="term" value="F:heme binding"/>
    <property type="evidence" value="ECO:0007669"/>
    <property type="project" value="InterPro"/>
</dbReference>
<dbReference type="InterPro" id="IPR036136">
    <property type="entry name" value="Nit/Sulf_reduc_fer-like_dom_sf"/>
</dbReference>
<feature type="domain" description="Nitrite/Sulfite reductase ferredoxin-like" evidence="8">
    <location>
        <begin position="305"/>
        <end position="370"/>
    </location>
</feature>
<dbReference type="RefSeq" id="WP_015176090.1">
    <property type="nucleotide sequence ID" value="NC_019729.1"/>
</dbReference>
<feature type="domain" description="Nitrite/sulphite reductase 4Fe-4S" evidence="7">
    <location>
        <begin position="386"/>
        <end position="518"/>
    </location>
</feature>
<evidence type="ECO:0000256" key="2">
    <source>
        <dbReference type="ARBA" id="ARBA00022617"/>
    </source>
</evidence>
<dbReference type="Pfam" id="PF03460">
    <property type="entry name" value="NIR_SIR_ferr"/>
    <property type="match status" value="2"/>
</dbReference>
<keyword evidence="5" id="KW-0408">Iron</keyword>
<dbReference type="PROSITE" id="PS00365">
    <property type="entry name" value="NIR_SIR"/>
    <property type="match status" value="1"/>
</dbReference>
<gene>
    <name evidence="9" type="ORF">Osc7112_2344</name>
</gene>
<dbReference type="GO" id="GO:0046872">
    <property type="term" value="F:metal ion binding"/>
    <property type="evidence" value="ECO:0007669"/>
    <property type="project" value="UniProtKB-KW"/>
</dbReference>
<organism evidence="9 10">
    <name type="scientific">Phormidium nigroviride PCC 7112</name>
    <dbReference type="NCBI Taxonomy" id="179408"/>
    <lineage>
        <taxon>Bacteria</taxon>
        <taxon>Bacillati</taxon>
        <taxon>Cyanobacteriota</taxon>
        <taxon>Cyanophyceae</taxon>
        <taxon>Oscillatoriophycideae</taxon>
        <taxon>Oscillatoriales</taxon>
        <taxon>Oscillatoriaceae</taxon>
        <taxon>Phormidium</taxon>
    </lineage>
</organism>
<dbReference type="Gene3D" id="3.90.480.10">
    <property type="entry name" value="Sulfite Reductase Hemoprotein,Domain 2"/>
    <property type="match status" value="1"/>
</dbReference>
<dbReference type="PANTHER" id="PTHR32439">
    <property type="entry name" value="FERREDOXIN--NITRITE REDUCTASE, CHLOROPLASTIC"/>
    <property type="match status" value="1"/>
</dbReference>
<dbReference type="SUPFAM" id="SSF56014">
    <property type="entry name" value="Nitrite and sulphite reductase 4Fe-4S domain-like"/>
    <property type="match status" value="2"/>
</dbReference>
<feature type="domain" description="Nitrite/sulphite reductase 4Fe-4S" evidence="7">
    <location>
        <begin position="108"/>
        <end position="252"/>
    </location>
</feature>
<evidence type="ECO:0000259" key="7">
    <source>
        <dbReference type="Pfam" id="PF01077"/>
    </source>
</evidence>
<dbReference type="PATRIC" id="fig|179408.3.peg.2866"/>
<dbReference type="InterPro" id="IPR045854">
    <property type="entry name" value="NO2/SO3_Rdtase_4Fe4S_sf"/>
</dbReference>
<evidence type="ECO:0000256" key="4">
    <source>
        <dbReference type="ARBA" id="ARBA00023002"/>
    </source>
</evidence>
<dbReference type="eggNOG" id="COG0155">
    <property type="taxonomic scope" value="Bacteria"/>
</dbReference>
<dbReference type="SUPFAM" id="SSF55124">
    <property type="entry name" value="Nitrite/Sulfite reductase N-terminal domain-like"/>
    <property type="match status" value="2"/>
</dbReference>
<accession>K9VH22</accession>
<feature type="domain" description="Nitrite/Sulfite reductase ferredoxin-like" evidence="8">
    <location>
        <begin position="38"/>
        <end position="97"/>
    </location>
</feature>
<dbReference type="OrthoDB" id="9803707at2"/>
<dbReference type="Gene3D" id="3.30.413.10">
    <property type="entry name" value="Sulfite Reductase Hemoprotein, domain 1"/>
    <property type="match status" value="2"/>
</dbReference>
<evidence type="ECO:0000256" key="3">
    <source>
        <dbReference type="ARBA" id="ARBA00022723"/>
    </source>
</evidence>
<evidence type="ECO:0000313" key="9">
    <source>
        <dbReference type="EMBL" id="AFZ06792.1"/>
    </source>
</evidence>
<evidence type="ECO:0000313" key="10">
    <source>
        <dbReference type="Proteomes" id="UP000010478"/>
    </source>
</evidence>
<dbReference type="PANTHER" id="PTHR32439:SF9">
    <property type="entry name" value="BLR3264 PROTEIN"/>
    <property type="match status" value="1"/>
</dbReference>
<keyword evidence="3" id="KW-0479">Metal-binding</keyword>
<dbReference type="NCBIfam" id="TIGR02435">
    <property type="entry name" value="CobG"/>
    <property type="match status" value="1"/>
</dbReference>
<evidence type="ECO:0000259" key="8">
    <source>
        <dbReference type="Pfam" id="PF03460"/>
    </source>
</evidence>
<dbReference type="InterPro" id="IPR006066">
    <property type="entry name" value="NO2/SO3_Rdtase_FeS/sirohaem_BS"/>
</dbReference>
<keyword evidence="2" id="KW-0349">Heme</keyword>
<protein>
    <submittedName>
        <fullName evidence="9">Assimilatory nitrite reductase (Ferredoxin)</fullName>
        <ecNumber evidence="9">1.7.7.1</ecNumber>
    </submittedName>
</protein>
<evidence type="ECO:0000256" key="5">
    <source>
        <dbReference type="ARBA" id="ARBA00023004"/>
    </source>
</evidence>
<name>K9VH22_9CYAN</name>
<dbReference type="InterPro" id="IPR005117">
    <property type="entry name" value="NiRdtase/SiRdtase_haem-b_fer"/>
</dbReference>
<keyword evidence="6" id="KW-0411">Iron-sulfur</keyword>
<keyword evidence="1" id="KW-0004">4Fe-4S</keyword>
<dbReference type="GO" id="GO:0048307">
    <property type="term" value="F:ferredoxin-nitrite reductase activity"/>
    <property type="evidence" value="ECO:0007669"/>
    <property type="project" value="UniProtKB-EC"/>
</dbReference>
<reference evidence="9 10" key="1">
    <citation type="submission" date="2012-05" db="EMBL/GenBank/DDBJ databases">
        <title>Finished chromosome of genome of Oscillatoria sp. PCC 7112.</title>
        <authorList>
            <consortium name="US DOE Joint Genome Institute"/>
            <person name="Gugger M."/>
            <person name="Coursin T."/>
            <person name="Rippka R."/>
            <person name="Tandeau De Marsac N."/>
            <person name="Huntemann M."/>
            <person name="Wei C.-L."/>
            <person name="Han J."/>
            <person name="Detter J.C."/>
            <person name="Han C."/>
            <person name="Tapia R."/>
            <person name="Davenport K."/>
            <person name="Daligault H."/>
            <person name="Erkkila T."/>
            <person name="Gu W."/>
            <person name="Munk A.C.C."/>
            <person name="Teshima H."/>
            <person name="Xu Y."/>
            <person name="Chain P."/>
            <person name="Chen A."/>
            <person name="Krypides N."/>
            <person name="Mavromatis K."/>
            <person name="Markowitz V."/>
            <person name="Szeto E."/>
            <person name="Ivanova N."/>
            <person name="Mikhailova N."/>
            <person name="Ovchinnikova G."/>
            <person name="Pagani I."/>
            <person name="Pati A."/>
            <person name="Goodwin L."/>
            <person name="Peters L."/>
            <person name="Pitluck S."/>
            <person name="Woyke T."/>
            <person name="Kerfeld C."/>
        </authorList>
    </citation>
    <scope>NUCLEOTIDE SEQUENCE [LARGE SCALE GENOMIC DNA]</scope>
    <source>
        <strain evidence="9 10">PCC 7112</strain>
    </source>
</reference>
<dbReference type="InterPro" id="IPR006067">
    <property type="entry name" value="NO2/SO3_Rdtase_4Fe4S_dom"/>
</dbReference>
<dbReference type="Proteomes" id="UP000010478">
    <property type="component" value="Chromosome"/>
</dbReference>
<dbReference type="KEGG" id="oni:Osc7112_2344"/>
<dbReference type="STRING" id="179408.Osc7112_2344"/>
<sequence>MGVYFWIPCVARGGDYLLALTDLPTCPGLFYGSQARDGVLSRMRIPGGILNAQQCWTIADLADRYSTGCLQVTNRANLQIRDLNSPVSDEVWQDLLELGLASRRVEVDPIRNIMASPTAGIDRQQLLDTRPLVKAWDDYLQTHPELSELSPKFSIGFDGGEAVSIRDLRNDILLAAEALSTQSEIIFRLHLNGDTRILIQESQCISVLAALASAYLEYTKNRPRIDGKKPRLRHLLADWGVESYLERVQQHLPFLLQFTSCTFPKNRQDACEAKSEFPCGVGILPARSFDSSARAIEQSRHLGIYPQQQSGFSYMGIALPLGKLESKQLRNLANLAQNLASGTLRLTPWQNLLISDIPNSQLFEVKKQVADLGLHSSATRLDSCLVACAGSSGCASAATDTQSHALAMVRDLAQKLTIDLPINIHFSGCQKSCAQHRPIDITLVGIQIERGYETIEGYDIYAGRKDLPFGRPIFQAVSAVEMPGAIERMLQVYQRFREPWESFGEFVDRQAIDQLQELSIAENRN</sequence>
<evidence type="ECO:0000256" key="1">
    <source>
        <dbReference type="ARBA" id="ARBA00022485"/>
    </source>
</evidence>
<dbReference type="Pfam" id="PF01077">
    <property type="entry name" value="NIR_SIR"/>
    <property type="match status" value="2"/>
</dbReference>